<gene>
    <name evidence="1" type="ORF">GYMLUDRAFT_224310</name>
</gene>
<evidence type="ECO:0000313" key="2">
    <source>
        <dbReference type="Proteomes" id="UP000053593"/>
    </source>
</evidence>
<evidence type="ECO:0008006" key="3">
    <source>
        <dbReference type="Google" id="ProtNLM"/>
    </source>
</evidence>
<accession>A0A0D0BE84</accession>
<protein>
    <recommendedName>
        <fullName evidence="3">F-box domain-containing protein</fullName>
    </recommendedName>
</protein>
<feature type="non-terminal residue" evidence="1">
    <location>
        <position position="258"/>
    </location>
</feature>
<organism evidence="1 2">
    <name type="scientific">Collybiopsis luxurians FD-317 M1</name>
    <dbReference type="NCBI Taxonomy" id="944289"/>
    <lineage>
        <taxon>Eukaryota</taxon>
        <taxon>Fungi</taxon>
        <taxon>Dikarya</taxon>
        <taxon>Basidiomycota</taxon>
        <taxon>Agaricomycotina</taxon>
        <taxon>Agaricomycetes</taxon>
        <taxon>Agaricomycetidae</taxon>
        <taxon>Agaricales</taxon>
        <taxon>Marasmiineae</taxon>
        <taxon>Omphalotaceae</taxon>
        <taxon>Collybiopsis</taxon>
        <taxon>Collybiopsis luxurians</taxon>
    </lineage>
</organism>
<dbReference type="EMBL" id="KN834769">
    <property type="protein sequence ID" value="KIK62060.1"/>
    <property type="molecule type" value="Genomic_DNA"/>
</dbReference>
<dbReference type="AlphaFoldDB" id="A0A0D0BE84"/>
<sequence length="258" mass="29691">MNRSESFSKAAQHVIYDVDALAQKIVVHDDRPVLERLRQGDFAETPLLLDPFFQDAIPRLAEYDHHIALLEEAFQKLKGARDGFKHSVDMRRSMLAPVRRLPADVLVEIFSLYIQDCGLLRRIDGRIYSLALLGKHLIFSPSFTLSHVCSFWRRVAFSKSTFWSSFALDLKVLGAFEGATKLTDTLSECLSRSANAQLSLYIKFDDFDCEDVLDLFLKQAARWEHLDLFFPYRSMSRFISQLQSGEQPPIFSNLRHLN</sequence>
<dbReference type="OrthoDB" id="3266451at2759"/>
<keyword evidence="2" id="KW-1185">Reference proteome</keyword>
<dbReference type="HOGENOM" id="CLU_070856_1_0_1"/>
<reference evidence="1 2" key="1">
    <citation type="submission" date="2014-04" db="EMBL/GenBank/DDBJ databases">
        <title>Evolutionary Origins and Diversification of the Mycorrhizal Mutualists.</title>
        <authorList>
            <consortium name="DOE Joint Genome Institute"/>
            <consortium name="Mycorrhizal Genomics Consortium"/>
            <person name="Kohler A."/>
            <person name="Kuo A."/>
            <person name="Nagy L.G."/>
            <person name="Floudas D."/>
            <person name="Copeland A."/>
            <person name="Barry K.W."/>
            <person name="Cichocki N."/>
            <person name="Veneault-Fourrey C."/>
            <person name="LaButti K."/>
            <person name="Lindquist E.A."/>
            <person name="Lipzen A."/>
            <person name="Lundell T."/>
            <person name="Morin E."/>
            <person name="Murat C."/>
            <person name="Riley R."/>
            <person name="Ohm R."/>
            <person name="Sun H."/>
            <person name="Tunlid A."/>
            <person name="Henrissat B."/>
            <person name="Grigoriev I.V."/>
            <person name="Hibbett D.S."/>
            <person name="Martin F."/>
        </authorList>
    </citation>
    <scope>NUCLEOTIDE SEQUENCE [LARGE SCALE GENOMIC DNA]</scope>
    <source>
        <strain evidence="1 2">FD-317 M1</strain>
    </source>
</reference>
<evidence type="ECO:0000313" key="1">
    <source>
        <dbReference type="EMBL" id="KIK62060.1"/>
    </source>
</evidence>
<name>A0A0D0BE84_9AGAR</name>
<dbReference type="Proteomes" id="UP000053593">
    <property type="component" value="Unassembled WGS sequence"/>
</dbReference>
<proteinExistence type="predicted"/>